<evidence type="ECO:0000256" key="3">
    <source>
        <dbReference type="ARBA" id="ARBA00023014"/>
    </source>
</evidence>
<proteinExistence type="predicted"/>
<dbReference type="GO" id="GO:0051536">
    <property type="term" value="F:iron-sulfur cluster binding"/>
    <property type="evidence" value="ECO:0007669"/>
    <property type="project" value="UniProtKB-KW"/>
</dbReference>
<dbReference type="PRINTS" id="PR00415">
    <property type="entry name" value="ACONITASE"/>
</dbReference>
<organism evidence="5 6">
    <name type="scientific">Panagrolaimus superbus</name>
    <dbReference type="NCBI Taxonomy" id="310955"/>
    <lineage>
        <taxon>Eukaryota</taxon>
        <taxon>Metazoa</taxon>
        <taxon>Ecdysozoa</taxon>
        <taxon>Nematoda</taxon>
        <taxon>Chromadorea</taxon>
        <taxon>Rhabditida</taxon>
        <taxon>Tylenchina</taxon>
        <taxon>Panagrolaimomorpha</taxon>
        <taxon>Panagrolaimoidea</taxon>
        <taxon>Panagrolaimidae</taxon>
        <taxon>Panagrolaimus</taxon>
    </lineage>
</organism>
<evidence type="ECO:0000256" key="2">
    <source>
        <dbReference type="ARBA" id="ARBA00023004"/>
    </source>
</evidence>
<name>A0A914YR25_9BILA</name>
<dbReference type="InterPro" id="IPR001030">
    <property type="entry name" value="Acoase/IPM_deHydtase_lsu_aba"/>
</dbReference>
<dbReference type="WBParaSite" id="PSU_v2.g19829.t1">
    <property type="protein sequence ID" value="PSU_v2.g19829.t1"/>
    <property type="gene ID" value="PSU_v2.g19829"/>
</dbReference>
<evidence type="ECO:0000313" key="6">
    <source>
        <dbReference type="WBParaSite" id="PSU_v2.g19829.t1"/>
    </source>
</evidence>
<dbReference type="AlphaFoldDB" id="A0A914YR25"/>
<dbReference type="PANTHER" id="PTHR11670">
    <property type="entry name" value="ACONITASE/IRON-RESPONSIVE ELEMENT FAMILY MEMBER"/>
    <property type="match status" value="1"/>
</dbReference>
<dbReference type="SUPFAM" id="SSF53732">
    <property type="entry name" value="Aconitase iron-sulfur domain"/>
    <property type="match status" value="1"/>
</dbReference>
<dbReference type="Gene3D" id="3.30.499.10">
    <property type="entry name" value="Aconitase, domain 3"/>
    <property type="match status" value="1"/>
</dbReference>
<dbReference type="Proteomes" id="UP000887577">
    <property type="component" value="Unplaced"/>
</dbReference>
<keyword evidence="2" id="KW-0408">Iron</keyword>
<keyword evidence="1" id="KW-0479">Metal-binding</keyword>
<dbReference type="GO" id="GO:0046872">
    <property type="term" value="F:metal ion binding"/>
    <property type="evidence" value="ECO:0007669"/>
    <property type="project" value="UniProtKB-KW"/>
</dbReference>
<dbReference type="InterPro" id="IPR015931">
    <property type="entry name" value="Acnase/IPM_dHydase_lsu_aba_1/3"/>
</dbReference>
<sequence length="252" mass="27431">MRDAVVKLGGSPEQINPQIPSELVIDHSVQVDVFGKPDALDLNGKIEFQRNQERYGFLRWGQKAFDNFKVVPPNTGIVHQVNLENLARVVMTADKDGKAVAYPDTVFGTDSHTTMINGIGVLGWGVGGIEAEAAMLGQPSSMLIPQVVGFKLTGKLPEGATATDLVLTVTQMLRKLGVVGKFVEFYGDGLQHLPLADRATIGNMAPEYGATCGIFPIDAESLNYLRLHRACGTNRAARMPSTAPRWNWTWAR</sequence>
<keyword evidence="3" id="KW-0411">Iron-sulfur</keyword>
<dbReference type="InterPro" id="IPR036008">
    <property type="entry name" value="Aconitase_4Fe-4S_dom"/>
</dbReference>
<evidence type="ECO:0000313" key="5">
    <source>
        <dbReference type="Proteomes" id="UP000887577"/>
    </source>
</evidence>
<dbReference type="Pfam" id="PF00330">
    <property type="entry name" value="Aconitase"/>
    <property type="match status" value="1"/>
</dbReference>
<accession>A0A914YR25</accession>
<keyword evidence="5" id="KW-1185">Reference proteome</keyword>
<feature type="domain" description="Aconitase/3-isopropylmalate dehydratase large subunit alpha/beta/alpha" evidence="4">
    <location>
        <begin position="1"/>
        <end position="229"/>
    </location>
</feature>
<reference evidence="6" key="1">
    <citation type="submission" date="2022-11" db="UniProtKB">
        <authorList>
            <consortium name="WormBaseParasite"/>
        </authorList>
    </citation>
    <scope>IDENTIFICATION</scope>
</reference>
<evidence type="ECO:0000259" key="4">
    <source>
        <dbReference type="Pfam" id="PF00330"/>
    </source>
</evidence>
<dbReference type="InterPro" id="IPR006249">
    <property type="entry name" value="Aconitase/IRP2"/>
</dbReference>
<protein>
    <submittedName>
        <fullName evidence="6">Aconitase/3-isopropylmalate dehydratase large subunit alpha/beta/alpha domain-containing protein</fullName>
    </submittedName>
</protein>
<evidence type="ECO:0000256" key="1">
    <source>
        <dbReference type="ARBA" id="ARBA00022723"/>
    </source>
</evidence>